<keyword evidence="1" id="KW-0472">Membrane</keyword>
<organism evidence="2 3">
    <name type="scientific">Rubroshorea leprosula</name>
    <dbReference type="NCBI Taxonomy" id="152421"/>
    <lineage>
        <taxon>Eukaryota</taxon>
        <taxon>Viridiplantae</taxon>
        <taxon>Streptophyta</taxon>
        <taxon>Embryophyta</taxon>
        <taxon>Tracheophyta</taxon>
        <taxon>Spermatophyta</taxon>
        <taxon>Magnoliopsida</taxon>
        <taxon>eudicotyledons</taxon>
        <taxon>Gunneridae</taxon>
        <taxon>Pentapetalae</taxon>
        <taxon>rosids</taxon>
        <taxon>malvids</taxon>
        <taxon>Malvales</taxon>
        <taxon>Dipterocarpaceae</taxon>
        <taxon>Rubroshorea</taxon>
    </lineage>
</organism>
<evidence type="ECO:0000256" key="1">
    <source>
        <dbReference type="SAM" id="Phobius"/>
    </source>
</evidence>
<proteinExistence type="predicted"/>
<keyword evidence="1" id="KW-0812">Transmembrane</keyword>
<reference evidence="2 3" key="1">
    <citation type="journal article" date="2021" name="Commun. Biol.">
        <title>The genome of Shorea leprosula (Dipterocarpaceae) highlights the ecological relevance of drought in aseasonal tropical rainforests.</title>
        <authorList>
            <person name="Ng K.K.S."/>
            <person name="Kobayashi M.J."/>
            <person name="Fawcett J.A."/>
            <person name="Hatakeyama M."/>
            <person name="Paape T."/>
            <person name="Ng C.H."/>
            <person name="Ang C.C."/>
            <person name="Tnah L.H."/>
            <person name="Lee C.T."/>
            <person name="Nishiyama T."/>
            <person name="Sese J."/>
            <person name="O'Brien M.J."/>
            <person name="Copetti D."/>
            <person name="Mohd Noor M.I."/>
            <person name="Ong R.C."/>
            <person name="Putra M."/>
            <person name="Sireger I.Z."/>
            <person name="Indrioko S."/>
            <person name="Kosugi Y."/>
            <person name="Izuno A."/>
            <person name="Isagi Y."/>
            <person name="Lee S.L."/>
            <person name="Shimizu K.K."/>
        </authorList>
    </citation>
    <scope>NUCLEOTIDE SEQUENCE [LARGE SCALE GENOMIC DNA]</scope>
    <source>
        <strain evidence="2">214</strain>
    </source>
</reference>
<evidence type="ECO:0000313" key="2">
    <source>
        <dbReference type="EMBL" id="GKV21222.1"/>
    </source>
</evidence>
<dbReference type="PANTHER" id="PTHR33333:SF38">
    <property type="entry name" value="EXPRESSED PROTEIN"/>
    <property type="match status" value="1"/>
</dbReference>
<dbReference type="EMBL" id="BPVZ01000056">
    <property type="protein sequence ID" value="GKV21222.1"/>
    <property type="molecule type" value="Genomic_DNA"/>
</dbReference>
<gene>
    <name evidence="2" type="ORF">SLEP1_g31220</name>
</gene>
<feature type="transmembrane region" description="Helical" evidence="1">
    <location>
        <begin position="12"/>
        <end position="33"/>
    </location>
</feature>
<dbReference type="Proteomes" id="UP001054252">
    <property type="component" value="Unassembled WGS sequence"/>
</dbReference>
<evidence type="ECO:0000313" key="3">
    <source>
        <dbReference type="Proteomes" id="UP001054252"/>
    </source>
</evidence>
<dbReference type="PANTHER" id="PTHR33333">
    <property type="entry name" value="ERYTHROCYTE MEMBRANE PROTEIN 1-LIKE"/>
    <property type="match status" value="1"/>
</dbReference>
<sequence>MGDGSSRFPSVMQVLAAMGAAVVGLVAISQMGSGNNAKGGRMMKAPGGGGKYIPRAGFEKNPQRYFSDLRAGKKG</sequence>
<accession>A0AAV5K510</accession>
<protein>
    <submittedName>
        <fullName evidence="2">Uncharacterized protein</fullName>
    </submittedName>
</protein>
<keyword evidence="3" id="KW-1185">Reference proteome</keyword>
<name>A0AAV5K510_9ROSI</name>
<dbReference type="InterPro" id="IPR039926">
    <property type="entry name" value="Egg_app_1"/>
</dbReference>
<dbReference type="AlphaFoldDB" id="A0AAV5K510"/>
<keyword evidence="1" id="KW-1133">Transmembrane helix</keyword>
<comment type="caution">
    <text evidence="2">The sequence shown here is derived from an EMBL/GenBank/DDBJ whole genome shotgun (WGS) entry which is preliminary data.</text>
</comment>